<organism evidence="12 13">
    <name type="scientific">Kingdonia uniflora</name>
    <dbReference type="NCBI Taxonomy" id="39325"/>
    <lineage>
        <taxon>Eukaryota</taxon>
        <taxon>Viridiplantae</taxon>
        <taxon>Streptophyta</taxon>
        <taxon>Embryophyta</taxon>
        <taxon>Tracheophyta</taxon>
        <taxon>Spermatophyta</taxon>
        <taxon>Magnoliopsida</taxon>
        <taxon>Ranunculales</taxon>
        <taxon>Circaeasteraceae</taxon>
        <taxon>Kingdonia</taxon>
    </lineage>
</organism>
<sequence>MLISGVVGIVTIVGTIVINVDVDDVVAFVFEVVVEYNAVTMETLEILRKSSVMYRHLVCTKNSTNVKDIGVHQRNTMPEHIGRHKLDGIMYFADDANIYLLKLLESLQEISTMEEPTPAEQLEVLLLLLAMATMHPLMNKVTVRLFFQILTQKPPQGLCSITCITTCNLGLSASFQIVEMQFLTLQSVEVSPSESFLNGGEWPTLNVVSKGHVMHVFINGQLSGSAHSTRQNKRFRFIGNINLHAGTNRIALLSIAMGLPAYINAPDGDEPLALDMGSMGKGKV</sequence>
<evidence type="ECO:0000256" key="11">
    <source>
        <dbReference type="RuleBase" id="RU363127"/>
    </source>
</evidence>
<proteinExistence type="inferred from homology"/>
<dbReference type="Gene3D" id="3.90.550.10">
    <property type="entry name" value="Spore Coat Polysaccharide Biosynthesis Protein SpsA, Chain A"/>
    <property type="match status" value="1"/>
</dbReference>
<evidence type="ECO:0000256" key="9">
    <source>
        <dbReference type="ARBA" id="ARBA00023180"/>
    </source>
</evidence>
<comment type="function">
    <text evidence="11">Involved in the synthesis of glucuronoxylan hemicellulose in secondary cell walls.</text>
</comment>
<dbReference type="PANTHER" id="PTHR10896:SF65">
    <property type="entry name" value="GALACTOSYLGALACTOSYLXYLOSYLPROTEIN 3-BETA-GLUCURONOSYLTRANSFERASE 3"/>
    <property type="match status" value="1"/>
</dbReference>
<dbReference type="GO" id="GO:0042285">
    <property type="term" value="F:xylosyltransferase activity"/>
    <property type="evidence" value="ECO:0007669"/>
    <property type="project" value="TreeGrafter"/>
</dbReference>
<keyword evidence="4" id="KW-0812">Transmembrane</keyword>
<comment type="similarity">
    <text evidence="2 11">Belongs to the glycosyltransferase 43 family.</text>
</comment>
<evidence type="ECO:0000256" key="3">
    <source>
        <dbReference type="ARBA" id="ARBA00022679"/>
    </source>
</evidence>
<dbReference type="GO" id="GO:0009834">
    <property type="term" value="P:plant-type secondary cell wall biogenesis"/>
    <property type="evidence" value="ECO:0007669"/>
    <property type="project" value="TreeGrafter"/>
</dbReference>
<dbReference type="GO" id="GO:0010417">
    <property type="term" value="P:glucuronoxylan biosynthetic process"/>
    <property type="evidence" value="ECO:0007669"/>
    <property type="project" value="TreeGrafter"/>
</dbReference>
<dbReference type="EC" id="2.4.-.-" evidence="11"/>
<evidence type="ECO:0000256" key="7">
    <source>
        <dbReference type="ARBA" id="ARBA00023034"/>
    </source>
</evidence>
<evidence type="ECO:0000256" key="10">
    <source>
        <dbReference type="ARBA" id="ARBA00023316"/>
    </source>
</evidence>
<evidence type="ECO:0000256" key="4">
    <source>
        <dbReference type="ARBA" id="ARBA00022692"/>
    </source>
</evidence>
<keyword evidence="3 11" id="KW-0808">Transferase</keyword>
<comment type="caution">
    <text evidence="12">The sequence shown here is derived from an EMBL/GenBank/DDBJ whole genome shotgun (WGS) entry which is preliminary data.</text>
</comment>
<keyword evidence="9" id="KW-0325">Glycoprotein</keyword>
<keyword evidence="13" id="KW-1185">Reference proteome</keyword>
<evidence type="ECO:0000256" key="8">
    <source>
        <dbReference type="ARBA" id="ARBA00023136"/>
    </source>
</evidence>
<dbReference type="AlphaFoldDB" id="A0A7J7LU13"/>
<evidence type="ECO:0000256" key="5">
    <source>
        <dbReference type="ARBA" id="ARBA00022968"/>
    </source>
</evidence>
<name>A0A7J7LU13_9MAGN</name>
<dbReference type="GO" id="GO:0000139">
    <property type="term" value="C:Golgi membrane"/>
    <property type="evidence" value="ECO:0007669"/>
    <property type="project" value="UniProtKB-SubCell"/>
</dbReference>
<dbReference type="GO" id="GO:0071555">
    <property type="term" value="P:cell wall organization"/>
    <property type="evidence" value="ECO:0007669"/>
    <property type="project" value="UniProtKB-KW"/>
</dbReference>
<dbReference type="Proteomes" id="UP000541444">
    <property type="component" value="Unassembled WGS sequence"/>
</dbReference>
<keyword evidence="7 11" id="KW-0333">Golgi apparatus</keyword>
<dbReference type="GO" id="GO:0015018">
    <property type="term" value="F:galactosylgalactosylxylosylprotein 3-beta-glucuronosyltransferase activity"/>
    <property type="evidence" value="ECO:0007669"/>
    <property type="project" value="InterPro"/>
</dbReference>
<comment type="subcellular location">
    <subcellularLocation>
        <location evidence="1 11">Golgi apparatus membrane</location>
        <topology evidence="1 11">Single-pass type II membrane protein</topology>
    </subcellularLocation>
</comment>
<dbReference type="InterPro" id="IPR029044">
    <property type="entry name" value="Nucleotide-diphossugar_trans"/>
</dbReference>
<keyword evidence="8" id="KW-0472">Membrane</keyword>
<protein>
    <recommendedName>
        <fullName evidence="11">Glycosyltransferases</fullName>
        <ecNumber evidence="11">2.4.-.-</ecNumber>
    </recommendedName>
</protein>
<evidence type="ECO:0000256" key="6">
    <source>
        <dbReference type="ARBA" id="ARBA00022989"/>
    </source>
</evidence>
<dbReference type="EMBL" id="JACGCM010002006">
    <property type="protein sequence ID" value="KAF6146135.1"/>
    <property type="molecule type" value="Genomic_DNA"/>
</dbReference>
<evidence type="ECO:0000313" key="13">
    <source>
        <dbReference type="Proteomes" id="UP000541444"/>
    </source>
</evidence>
<keyword evidence="6" id="KW-1133">Transmembrane helix</keyword>
<dbReference type="InterPro" id="IPR005027">
    <property type="entry name" value="Glyco_trans_43"/>
</dbReference>
<evidence type="ECO:0000256" key="1">
    <source>
        <dbReference type="ARBA" id="ARBA00004323"/>
    </source>
</evidence>
<keyword evidence="10 11" id="KW-0961">Cell wall biogenesis/degradation</keyword>
<dbReference type="SUPFAM" id="SSF53448">
    <property type="entry name" value="Nucleotide-diphospho-sugar transferases"/>
    <property type="match status" value="1"/>
</dbReference>
<evidence type="ECO:0000313" key="12">
    <source>
        <dbReference type="EMBL" id="KAF6146135.1"/>
    </source>
</evidence>
<dbReference type="PANTHER" id="PTHR10896">
    <property type="entry name" value="GALACTOSYLGALACTOSYLXYLOSYLPROTEIN 3-BETA-GLUCURONOSYLTRANSFERASE BETA-1,3-GLUCURONYLTRANSFERASE"/>
    <property type="match status" value="1"/>
</dbReference>
<evidence type="ECO:0000256" key="2">
    <source>
        <dbReference type="ARBA" id="ARBA00007706"/>
    </source>
</evidence>
<reference evidence="12 13" key="1">
    <citation type="journal article" date="2020" name="IScience">
        <title>Genome Sequencing of the Endangered Kingdonia uniflora (Circaeasteraceae, Ranunculales) Reveals Potential Mechanisms of Evolutionary Specialization.</title>
        <authorList>
            <person name="Sun Y."/>
            <person name="Deng T."/>
            <person name="Zhang A."/>
            <person name="Moore M.J."/>
            <person name="Landis J.B."/>
            <person name="Lin N."/>
            <person name="Zhang H."/>
            <person name="Zhang X."/>
            <person name="Huang J."/>
            <person name="Zhang X."/>
            <person name="Sun H."/>
            <person name="Wang H."/>
        </authorList>
    </citation>
    <scope>NUCLEOTIDE SEQUENCE [LARGE SCALE GENOMIC DNA]</scope>
    <source>
        <strain evidence="12">TB1705</strain>
        <tissue evidence="12">Leaf</tissue>
    </source>
</reference>
<dbReference type="Pfam" id="PF03360">
    <property type="entry name" value="Glyco_transf_43"/>
    <property type="match status" value="1"/>
</dbReference>
<accession>A0A7J7LU13</accession>
<gene>
    <name evidence="12" type="ORF">GIB67_015573</name>
</gene>
<keyword evidence="5 11" id="KW-0735">Signal-anchor</keyword>